<dbReference type="AlphaFoldDB" id="A0AAE4BMY6"/>
<reference evidence="1" key="1">
    <citation type="submission" date="2023-07" db="EMBL/GenBank/DDBJ databases">
        <title>Sorghum-associated microbial communities from plants grown in Nebraska, USA.</title>
        <authorList>
            <person name="Schachtman D."/>
        </authorList>
    </citation>
    <scope>NUCLEOTIDE SEQUENCE</scope>
    <source>
        <strain evidence="1">BE330</strain>
    </source>
</reference>
<dbReference type="EMBL" id="JAVDQK010000004">
    <property type="protein sequence ID" value="MDR6218166.1"/>
    <property type="molecule type" value="Genomic_DNA"/>
</dbReference>
<comment type="caution">
    <text evidence="1">The sequence shown here is derived from an EMBL/GenBank/DDBJ whole genome shotgun (WGS) entry which is preliminary data.</text>
</comment>
<accession>A0AAE4BMY6</accession>
<protein>
    <submittedName>
        <fullName evidence="1">Uncharacterized protein</fullName>
    </submittedName>
</protein>
<sequence length="324" mass="35113">MSMTPDHPEFAHYELTPERHDLAMAIFCDALQRDPNFTAALAETGVTYSPGSFLKQARTHMLIDGMSGHGPDRTFVVYEGEAYAGTHIVAELCREDETAYFDGELPTLTNYVITVGRYQLLVNEPPTPPGAPSEHLSQPGAAALGEQYAQVTAAYSQVMADLRRHFPEPLHDMTSERRAAFNEAHTAADALDAERAQIAQTLLVTYLLPATAAADPTFTTLFERHTGQSLTAALPNVTWTSGDHGGWAALSATYRGVWLNVTDSEPSYPRLDEFGVELGLIGDPTHEAPGAYTVTFTGGQFHTDQKRNAAALLALAPLRPLDGA</sequence>
<organism evidence="1 2">
    <name type="scientific">Deinococcus soli</name>
    <name type="common">ex Cha et al. 2016</name>
    <dbReference type="NCBI Taxonomy" id="1309411"/>
    <lineage>
        <taxon>Bacteria</taxon>
        <taxon>Thermotogati</taxon>
        <taxon>Deinococcota</taxon>
        <taxon>Deinococci</taxon>
        <taxon>Deinococcales</taxon>
        <taxon>Deinococcaceae</taxon>
        <taxon>Deinococcus</taxon>
    </lineage>
</organism>
<dbReference type="RefSeq" id="WP_309854282.1">
    <property type="nucleotide sequence ID" value="NZ_JAVDQJ010000004.1"/>
</dbReference>
<gene>
    <name evidence="1" type="ORF">J2Y00_001729</name>
</gene>
<evidence type="ECO:0000313" key="1">
    <source>
        <dbReference type="EMBL" id="MDR6218166.1"/>
    </source>
</evidence>
<proteinExistence type="predicted"/>
<evidence type="ECO:0000313" key="2">
    <source>
        <dbReference type="Proteomes" id="UP001185331"/>
    </source>
</evidence>
<name>A0AAE4BMY6_9DEIO</name>
<dbReference type="Proteomes" id="UP001185331">
    <property type="component" value="Unassembled WGS sequence"/>
</dbReference>